<evidence type="ECO:0000313" key="4">
    <source>
        <dbReference type="EnsemblPlants" id="cds.evm.model.06.294"/>
    </source>
</evidence>
<dbReference type="InterPro" id="IPR001584">
    <property type="entry name" value="Integrase_cat-core"/>
</dbReference>
<dbReference type="GO" id="GO:0003676">
    <property type="term" value="F:nucleic acid binding"/>
    <property type="evidence" value="ECO:0007669"/>
    <property type="project" value="InterPro"/>
</dbReference>
<dbReference type="EMBL" id="UZAU01000557">
    <property type="status" value="NOT_ANNOTATED_CDS"/>
    <property type="molecule type" value="Genomic_DNA"/>
</dbReference>
<dbReference type="Pfam" id="PF07727">
    <property type="entry name" value="RVT_2"/>
    <property type="match status" value="1"/>
</dbReference>
<dbReference type="InterPro" id="IPR013103">
    <property type="entry name" value="RVT_2"/>
</dbReference>
<reference evidence="4" key="2">
    <citation type="submission" date="2021-03" db="UniProtKB">
        <authorList>
            <consortium name="EnsemblPlants"/>
        </authorList>
    </citation>
    <scope>IDENTIFICATION</scope>
</reference>
<dbReference type="InterPro" id="IPR012337">
    <property type="entry name" value="RNaseH-like_sf"/>
</dbReference>
<dbReference type="InterPro" id="IPR036397">
    <property type="entry name" value="RNaseH_sf"/>
</dbReference>
<keyword evidence="1" id="KW-0645">Protease</keyword>
<keyword evidence="1" id="KW-0378">Hydrolase</keyword>
<sequence length="926" mass="104918">MESTPTNRPTPPMAEQRAPGSNTNQPAPPPTEQQVPVLNLAPANLPNNNLLPLNLRLDRTNFLFWRSLVLAAVRAYDLDGYILGTIQAPDRLLAGNVPNPTYQNWIRFDQFLMHWLMNSISELMLAHIINCQSSAEIWNVFNQLFATRSRASLLQVRGLLQSTKKGSMSIDEYFLKMKKYADSLAAADHPISDEDLILYILGGLGPEYESVVVNLTSRTNQLTLQEVQFMLHIRGEYGHGSQGYGRGNRGSNRGGGRSNSTNRGGRGNRPSCQLCGRVGQTTQKCYHRFDITFTGPQAPGASTSNSDNPQANLSTTNQNDDPGAAWYLDTGATHHMTPNSQQLENKEDYKGKAKVTVGNGHYIPIMHIGSNSIDTNLSNHSLILKDILHVPSISKNLLSISKFTKDNNVLLVFDSSSWFVKDKRTNQVLLHGTLSEDLYKLQLPSSRQVTHSLFPSQSVPPNNTTPRVFNCTTASNPVFDKAKTATVWHCRLGHPSKQVLQKNLSTVCPNFKYNNVEFCDSCQYGKLHQFAFKPVANKTTTPFQIVHSDVWGPHVSLDGYKYYISFLDDFTRYVWIFPMQTKSEATTIFTQFNAYVERMFETKIKSVQLDLGKEYQPLYKLFQTLGTKRNSCPHTHPQQGRVERKHWHVVDIGLTLLAQANMPLKFWWEAFTSAAYLINGLPTSVLKFVSPYEKLFQQKPDYNLFKVFGCSCFPLLRPYNNHKVSFSHSVLHFSYLTQPHCPSQYSQHGYSCQNGIHKPKTYLAHSFHELEPTSLKQALASPHWNGAMTTEFHALKRKGTWILVPFIEGMTVVSNKWVYRVKYNKDGSVDKFKARLVAKGFQQIHGLDYFKTYSPIVKPCTIRLIFSLTITYNWDIQQIDNNAFLNGELNEVVYMQQPPGFIDPEFPHHVCKLNKAIYGLKQAPRA</sequence>
<dbReference type="Pfam" id="PF13976">
    <property type="entry name" value="gag_pre-integrs"/>
    <property type="match status" value="1"/>
</dbReference>
<keyword evidence="5" id="KW-1185">Reference proteome</keyword>
<evidence type="ECO:0000313" key="5">
    <source>
        <dbReference type="Proteomes" id="UP000596661"/>
    </source>
</evidence>
<keyword evidence="1" id="KW-0064">Aspartyl protease</keyword>
<reference evidence="4" key="1">
    <citation type="submission" date="2018-11" db="EMBL/GenBank/DDBJ databases">
        <authorList>
            <person name="Grassa J C."/>
        </authorList>
    </citation>
    <scope>NUCLEOTIDE SEQUENCE [LARGE SCALE GENOMIC DNA]</scope>
</reference>
<dbReference type="GO" id="GO:0004190">
    <property type="term" value="F:aspartic-type endopeptidase activity"/>
    <property type="evidence" value="ECO:0007669"/>
    <property type="project" value="UniProtKB-KW"/>
</dbReference>
<evidence type="ECO:0000259" key="3">
    <source>
        <dbReference type="PROSITE" id="PS50994"/>
    </source>
</evidence>
<dbReference type="OMA" id="CHMSASS"/>
<dbReference type="PANTHER" id="PTHR47481:SF22">
    <property type="entry name" value="RETROTRANSPOSON GAG DOMAIN-CONTAINING PROTEIN"/>
    <property type="match status" value="1"/>
</dbReference>
<dbReference type="Gene3D" id="3.30.420.10">
    <property type="entry name" value="Ribonuclease H-like superfamily/Ribonuclease H"/>
    <property type="match status" value="1"/>
</dbReference>
<dbReference type="SUPFAM" id="SSF53098">
    <property type="entry name" value="Ribonuclease H-like"/>
    <property type="match status" value="1"/>
</dbReference>
<dbReference type="InterPro" id="IPR043502">
    <property type="entry name" value="DNA/RNA_pol_sf"/>
</dbReference>
<feature type="region of interest" description="Disordered" evidence="2">
    <location>
        <begin position="1"/>
        <end position="34"/>
    </location>
</feature>
<protein>
    <recommendedName>
        <fullName evidence="3">Integrase catalytic domain-containing protein</fullName>
    </recommendedName>
</protein>
<dbReference type="SUPFAM" id="SSF56672">
    <property type="entry name" value="DNA/RNA polymerases"/>
    <property type="match status" value="1"/>
</dbReference>
<dbReference type="InterPro" id="IPR025724">
    <property type="entry name" value="GAG-pre-integrase_dom"/>
</dbReference>
<evidence type="ECO:0000256" key="2">
    <source>
        <dbReference type="SAM" id="MobiDB-lite"/>
    </source>
</evidence>
<dbReference type="PROSITE" id="PS50994">
    <property type="entry name" value="INTEGRASE"/>
    <property type="match status" value="1"/>
</dbReference>
<dbReference type="Gramene" id="evm.model.06.294">
    <property type="protein sequence ID" value="cds.evm.model.06.294"/>
    <property type="gene ID" value="evm.TU.06.294"/>
</dbReference>
<feature type="compositionally biased region" description="Low complexity" evidence="2">
    <location>
        <begin position="258"/>
        <end position="271"/>
    </location>
</feature>
<dbReference type="EnsemblPlants" id="evm.model.06.294">
    <property type="protein sequence ID" value="cds.evm.model.06.294"/>
    <property type="gene ID" value="evm.TU.06.294"/>
</dbReference>
<proteinExistence type="predicted"/>
<dbReference type="InterPro" id="IPR054722">
    <property type="entry name" value="PolX-like_BBD"/>
</dbReference>
<dbReference type="GO" id="GO:0015074">
    <property type="term" value="P:DNA integration"/>
    <property type="evidence" value="ECO:0007669"/>
    <property type="project" value="InterPro"/>
</dbReference>
<name>A0A803PXS9_CANSA</name>
<feature type="compositionally biased region" description="Gly residues" evidence="2">
    <location>
        <begin position="240"/>
        <end position="257"/>
    </location>
</feature>
<dbReference type="PANTHER" id="PTHR47481">
    <property type="match status" value="1"/>
</dbReference>
<feature type="compositionally biased region" description="Polar residues" evidence="2">
    <location>
        <begin position="300"/>
        <end position="320"/>
    </location>
</feature>
<feature type="region of interest" description="Disordered" evidence="2">
    <location>
        <begin position="240"/>
        <end position="274"/>
    </location>
</feature>
<evidence type="ECO:0000256" key="1">
    <source>
        <dbReference type="ARBA" id="ARBA00022750"/>
    </source>
</evidence>
<dbReference type="Pfam" id="PF14223">
    <property type="entry name" value="Retrotran_gag_2"/>
    <property type="match status" value="1"/>
</dbReference>
<dbReference type="Proteomes" id="UP000596661">
    <property type="component" value="Chromosome 6"/>
</dbReference>
<organism evidence="4 5">
    <name type="scientific">Cannabis sativa</name>
    <name type="common">Hemp</name>
    <name type="synonym">Marijuana</name>
    <dbReference type="NCBI Taxonomy" id="3483"/>
    <lineage>
        <taxon>Eukaryota</taxon>
        <taxon>Viridiplantae</taxon>
        <taxon>Streptophyta</taxon>
        <taxon>Embryophyta</taxon>
        <taxon>Tracheophyta</taxon>
        <taxon>Spermatophyta</taxon>
        <taxon>Magnoliopsida</taxon>
        <taxon>eudicotyledons</taxon>
        <taxon>Gunneridae</taxon>
        <taxon>Pentapetalae</taxon>
        <taxon>rosids</taxon>
        <taxon>fabids</taxon>
        <taxon>Rosales</taxon>
        <taxon>Cannabaceae</taxon>
        <taxon>Cannabis</taxon>
    </lineage>
</organism>
<dbReference type="Pfam" id="PF22936">
    <property type="entry name" value="Pol_BBD"/>
    <property type="match status" value="1"/>
</dbReference>
<feature type="domain" description="Integrase catalytic" evidence="3">
    <location>
        <begin position="538"/>
        <end position="699"/>
    </location>
</feature>
<accession>A0A803PXS9</accession>
<feature type="region of interest" description="Disordered" evidence="2">
    <location>
        <begin position="296"/>
        <end position="333"/>
    </location>
</feature>
<dbReference type="AlphaFoldDB" id="A0A803PXS9"/>